<dbReference type="Proteomes" id="UP000799421">
    <property type="component" value="Unassembled WGS sequence"/>
</dbReference>
<keyword evidence="6" id="KW-1185">Reference proteome</keyword>
<evidence type="ECO:0000256" key="4">
    <source>
        <dbReference type="SAM" id="MobiDB-lite"/>
    </source>
</evidence>
<dbReference type="SUPFAM" id="SSF89550">
    <property type="entry name" value="PHP domain-like"/>
    <property type="match status" value="1"/>
</dbReference>
<dbReference type="AlphaFoldDB" id="A0A6A7C584"/>
<feature type="region of interest" description="Disordered" evidence="4">
    <location>
        <begin position="246"/>
        <end position="302"/>
    </location>
</feature>
<feature type="compositionally biased region" description="Acidic residues" evidence="4">
    <location>
        <begin position="258"/>
        <end position="270"/>
    </location>
</feature>
<evidence type="ECO:0000256" key="1">
    <source>
        <dbReference type="ARBA" id="ARBA00004123"/>
    </source>
</evidence>
<keyword evidence="3" id="KW-0819">tRNA processing</keyword>
<evidence type="ECO:0000313" key="5">
    <source>
        <dbReference type="EMBL" id="KAF2862600.1"/>
    </source>
</evidence>
<evidence type="ECO:0000256" key="2">
    <source>
        <dbReference type="ARBA" id="ARBA00007331"/>
    </source>
</evidence>
<dbReference type="PANTHER" id="PTHR13031:SF0">
    <property type="entry name" value="RIBONUCLEASE P PROTEIN SUBUNIT P30"/>
    <property type="match status" value="1"/>
</dbReference>
<feature type="compositionally biased region" description="Basic residues" evidence="4">
    <location>
        <begin position="280"/>
        <end position="293"/>
    </location>
</feature>
<dbReference type="GO" id="GO:0008033">
    <property type="term" value="P:tRNA processing"/>
    <property type="evidence" value="ECO:0007669"/>
    <property type="project" value="UniProtKB-KW"/>
</dbReference>
<dbReference type="PANTHER" id="PTHR13031">
    <property type="entry name" value="RIBONUCLEASE P SUBUNIT P30"/>
    <property type="match status" value="1"/>
</dbReference>
<comment type="subcellular location">
    <subcellularLocation>
        <location evidence="1">Nucleus</location>
    </subcellularLocation>
</comment>
<dbReference type="EMBL" id="MU005965">
    <property type="protein sequence ID" value="KAF2862600.1"/>
    <property type="molecule type" value="Genomic_DNA"/>
</dbReference>
<evidence type="ECO:0000313" key="6">
    <source>
        <dbReference type="Proteomes" id="UP000799421"/>
    </source>
</evidence>
<dbReference type="OrthoDB" id="17948at2759"/>
<proteinExistence type="inferred from homology"/>
<evidence type="ECO:0000256" key="3">
    <source>
        <dbReference type="ARBA" id="ARBA00022694"/>
    </source>
</evidence>
<dbReference type="Pfam" id="PF01876">
    <property type="entry name" value="RNase_P_p30"/>
    <property type="match status" value="1"/>
</dbReference>
<comment type="similarity">
    <text evidence="2">Belongs to the eukaryotic/archaeal RNase P protein component 3 family.</text>
</comment>
<protein>
    <submittedName>
        <fullName evidence="5">PHP domain-like protein</fullName>
    </submittedName>
</protein>
<dbReference type="GO" id="GO:0003723">
    <property type="term" value="F:RNA binding"/>
    <property type="evidence" value="ECO:0007669"/>
    <property type="project" value="TreeGrafter"/>
</dbReference>
<gene>
    <name evidence="5" type="ORF">K470DRAFT_255889</name>
</gene>
<name>A0A6A7C584_9PEZI</name>
<dbReference type="Gene3D" id="3.20.20.140">
    <property type="entry name" value="Metal-dependent hydrolases"/>
    <property type="match status" value="1"/>
</dbReference>
<sequence length="302" mass="33190">MFCDLNIPWSSTDANLPSTLAFLSELNYTVIALNHAISGKLPAKLTCAIPFPLPLQSLPPNLQIKRRVTLTLTETPTNAHLSNLSRHYDLLALRPIDEKTLQQACTSLDCDIISLDLTQRLPYFFSFKTLSVAIKRGKRFEICYSQALLGDSAARRNLINNVAQLARASRGRGLVISSEAKQAMGCRGPWDVVNLATVWGVKMAHEAVSSEAWRTVVGAQLKRTSYRGAVDVVYAGEKEETTRVKEGAVGAKRKAESLEEEKGEGEEGGEGESGKAISKREKKRRAKLARHARATVEEGKEV</sequence>
<reference evidence="5" key="1">
    <citation type="journal article" date="2020" name="Stud. Mycol.">
        <title>101 Dothideomycetes genomes: a test case for predicting lifestyles and emergence of pathogens.</title>
        <authorList>
            <person name="Haridas S."/>
            <person name="Albert R."/>
            <person name="Binder M."/>
            <person name="Bloem J."/>
            <person name="Labutti K."/>
            <person name="Salamov A."/>
            <person name="Andreopoulos B."/>
            <person name="Baker S."/>
            <person name="Barry K."/>
            <person name="Bills G."/>
            <person name="Bluhm B."/>
            <person name="Cannon C."/>
            <person name="Castanera R."/>
            <person name="Culley D."/>
            <person name="Daum C."/>
            <person name="Ezra D."/>
            <person name="Gonzalez J."/>
            <person name="Henrissat B."/>
            <person name="Kuo A."/>
            <person name="Liang C."/>
            <person name="Lipzen A."/>
            <person name="Lutzoni F."/>
            <person name="Magnuson J."/>
            <person name="Mondo S."/>
            <person name="Nolan M."/>
            <person name="Ohm R."/>
            <person name="Pangilinan J."/>
            <person name="Park H.-J."/>
            <person name="Ramirez L."/>
            <person name="Alfaro M."/>
            <person name="Sun H."/>
            <person name="Tritt A."/>
            <person name="Yoshinaga Y."/>
            <person name="Zwiers L.-H."/>
            <person name="Turgeon B."/>
            <person name="Goodwin S."/>
            <person name="Spatafora J."/>
            <person name="Crous P."/>
            <person name="Grigoriev I."/>
        </authorList>
    </citation>
    <scope>NUCLEOTIDE SEQUENCE</scope>
    <source>
        <strain evidence="5">CBS 480.64</strain>
    </source>
</reference>
<organism evidence="5 6">
    <name type="scientific">Piedraia hortae CBS 480.64</name>
    <dbReference type="NCBI Taxonomy" id="1314780"/>
    <lineage>
        <taxon>Eukaryota</taxon>
        <taxon>Fungi</taxon>
        <taxon>Dikarya</taxon>
        <taxon>Ascomycota</taxon>
        <taxon>Pezizomycotina</taxon>
        <taxon>Dothideomycetes</taxon>
        <taxon>Dothideomycetidae</taxon>
        <taxon>Capnodiales</taxon>
        <taxon>Piedraiaceae</taxon>
        <taxon>Piedraia</taxon>
    </lineage>
</organism>
<dbReference type="GO" id="GO:0005655">
    <property type="term" value="C:nucleolar ribonuclease P complex"/>
    <property type="evidence" value="ECO:0007669"/>
    <property type="project" value="TreeGrafter"/>
</dbReference>
<accession>A0A6A7C584</accession>
<dbReference type="InterPro" id="IPR016195">
    <property type="entry name" value="Pol/histidinol_Pase-like"/>
</dbReference>
<dbReference type="InterPro" id="IPR002738">
    <property type="entry name" value="RNase_P_p30"/>
</dbReference>